<keyword evidence="6" id="KW-0547">Nucleotide-binding</keyword>
<dbReference type="SUPFAM" id="SSF52540">
    <property type="entry name" value="P-loop containing nucleoside triphosphate hydrolases"/>
    <property type="match status" value="1"/>
</dbReference>
<keyword evidence="8" id="KW-1278">Translocase</keyword>
<organism evidence="16 17">
    <name type="scientific">Nitrospirillum amazonense</name>
    <dbReference type="NCBI Taxonomy" id="28077"/>
    <lineage>
        <taxon>Bacteria</taxon>
        <taxon>Pseudomonadati</taxon>
        <taxon>Pseudomonadota</taxon>
        <taxon>Alphaproteobacteria</taxon>
        <taxon>Rhodospirillales</taxon>
        <taxon>Azospirillaceae</taxon>
        <taxon>Nitrospirillum</taxon>
    </lineage>
</organism>
<accession>A0A560FKB8</accession>
<dbReference type="GO" id="GO:0005886">
    <property type="term" value="C:plasma membrane"/>
    <property type="evidence" value="ECO:0007669"/>
    <property type="project" value="UniProtKB-SubCell"/>
</dbReference>
<dbReference type="Pfam" id="PF00005">
    <property type="entry name" value="ABC_tran"/>
    <property type="match status" value="1"/>
</dbReference>
<gene>
    <name evidence="16" type="ORF">FBZ89_104304</name>
</gene>
<keyword evidence="10 14" id="KW-0472">Membrane</keyword>
<dbReference type="Pfam" id="PF02687">
    <property type="entry name" value="FtsX"/>
    <property type="match status" value="1"/>
</dbReference>
<dbReference type="FunFam" id="3.40.50.300:FF:000032">
    <property type="entry name" value="Export ABC transporter ATP-binding protein"/>
    <property type="match status" value="1"/>
</dbReference>
<dbReference type="SMART" id="SM00382">
    <property type="entry name" value="AAA"/>
    <property type="match status" value="1"/>
</dbReference>
<feature type="transmembrane region" description="Helical" evidence="14">
    <location>
        <begin position="567"/>
        <end position="593"/>
    </location>
</feature>
<evidence type="ECO:0000256" key="2">
    <source>
        <dbReference type="ARBA" id="ARBA00022448"/>
    </source>
</evidence>
<dbReference type="InterPro" id="IPR017871">
    <property type="entry name" value="ABC_transporter-like_CS"/>
</dbReference>
<dbReference type="GO" id="GO:0016887">
    <property type="term" value="F:ATP hydrolysis activity"/>
    <property type="evidence" value="ECO:0007669"/>
    <property type="project" value="InterPro"/>
</dbReference>
<dbReference type="InterPro" id="IPR003439">
    <property type="entry name" value="ABC_transporter-like_ATP-bd"/>
</dbReference>
<evidence type="ECO:0000256" key="7">
    <source>
        <dbReference type="ARBA" id="ARBA00022840"/>
    </source>
</evidence>
<dbReference type="InterPro" id="IPR017911">
    <property type="entry name" value="MacB-like_ATP-bd"/>
</dbReference>
<dbReference type="RefSeq" id="WP_145749691.1">
    <property type="nucleotide sequence ID" value="NZ_VITN01000004.1"/>
</dbReference>
<keyword evidence="2" id="KW-0813">Transport</keyword>
<dbReference type="InterPro" id="IPR025857">
    <property type="entry name" value="MacB_PCD"/>
</dbReference>
<dbReference type="PANTHER" id="PTHR30572:SF14">
    <property type="entry name" value="MACROLIDE EXPORT ATP-BINDING_PERMEASE PROTEIN MACB"/>
    <property type="match status" value="1"/>
</dbReference>
<evidence type="ECO:0000256" key="12">
    <source>
        <dbReference type="ARBA" id="ARBA00038388"/>
    </source>
</evidence>
<dbReference type="PROSITE" id="PS50893">
    <property type="entry name" value="ABC_TRANSPORTER_2"/>
    <property type="match status" value="1"/>
</dbReference>
<keyword evidence="4" id="KW-0997">Cell inner membrane</keyword>
<keyword evidence="5 14" id="KW-0812">Transmembrane</keyword>
<dbReference type="GO" id="GO:0046677">
    <property type="term" value="P:response to antibiotic"/>
    <property type="evidence" value="ECO:0007669"/>
    <property type="project" value="UniProtKB-KW"/>
</dbReference>
<evidence type="ECO:0000256" key="9">
    <source>
        <dbReference type="ARBA" id="ARBA00022989"/>
    </source>
</evidence>
<dbReference type="Gene3D" id="3.40.50.300">
    <property type="entry name" value="P-loop containing nucleotide triphosphate hydrolases"/>
    <property type="match status" value="1"/>
</dbReference>
<evidence type="ECO:0000256" key="6">
    <source>
        <dbReference type="ARBA" id="ARBA00022741"/>
    </source>
</evidence>
<evidence type="ECO:0000313" key="17">
    <source>
        <dbReference type="Proteomes" id="UP000319859"/>
    </source>
</evidence>
<evidence type="ECO:0000256" key="1">
    <source>
        <dbReference type="ARBA" id="ARBA00004429"/>
    </source>
</evidence>
<dbReference type="InterPro" id="IPR003593">
    <property type="entry name" value="AAA+_ATPase"/>
</dbReference>
<dbReference type="InterPro" id="IPR003838">
    <property type="entry name" value="ABC3_permease_C"/>
</dbReference>
<name>A0A560FKB8_9PROT</name>
<feature type="transmembrane region" description="Helical" evidence="14">
    <location>
        <begin position="605"/>
        <end position="630"/>
    </location>
</feature>
<evidence type="ECO:0000256" key="8">
    <source>
        <dbReference type="ARBA" id="ARBA00022967"/>
    </source>
</evidence>
<dbReference type="CDD" id="cd03255">
    <property type="entry name" value="ABC_MJ0796_LolCDE_FtsE"/>
    <property type="match status" value="1"/>
</dbReference>
<evidence type="ECO:0000256" key="3">
    <source>
        <dbReference type="ARBA" id="ARBA00022475"/>
    </source>
</evidence>
<reference evidence="16 17" key="1">
    <citation type="submission" date="2019-06" db="EMBL/GenBank/DDBJ databases">
        <title>Genomic Encyclopedia of Type Strains, Phase IV (KMG-V): Genome sequencing to study the core and pangenomes of soil and plant-associated prokaryotes.</title>
        <authorList>
            <person name="Whitman W."/>
        </authorList>
    </citation>
    <scope>NUCLEOTIDE SEQUENCE [LARGE SCALE GENOMIC DNA]</scope>
    <source>
        <strain evidence="16 17">BR 11880</strain>
    </source>
</reference>
<keyword evidence="7 16" id="KW-0067">ATP-binding</keyword>
<sequence length="647" mass="68463">MNDTRLELTRVTREYISGPNTIAALRDVSLTIEPGEMVAIVGASGSGKSTLLNILGCLDRPTSGSYRVAGQETGMLSSDDLARLRRERVGFVFQHYNLLSSLTAADNVSMPAIYDGLPRRDRLCRAEMLLGQFGLKDRADHKPNQLSGGQQQRVSIARALMNGGPVILADEPTGALDQNTGEQVLLALKELHAKGHTVIIVTHDMTVAQHAERIIEIRDGAIIADSGRRVTQGEGRRAASHARSSGWMGLWRHLEAARMALASLNAHRLRTLLTMLGIIIGTAAVVTVAALGEGARLRVIANISTLGTNTLDIYAGVGWGSMRAGAVTTLTAKDVAALGRHDYIDSVTPMVTGKVTLRFGNLAANAIISGVGSQYFRVHGVRLSSGAVFDDDAVSQLAPVVIIDSKVRDQFFGSGTAPLGQVILVGTVPCRIIGVADEDNLGAIQRGDLNIWAPYTAVSGRLTGSARLDGITVRPKAAYSTEVVEQAVTKLLTLLHGRKDFHTYNVDLIRKSIEGANNTMTLLTSMIAVISLIVGGIGVMNITLVSVTERTQEIGVRLAVGARQSDILSQFLLEAVFVCLIGGVLGVLSAVGIGQVLAKAAPSTAMVISPVTILIAFASSTSIGLIFGFVPARNAARLNPVDALGKN</sequence>
<dbReference type="PROSITE" id="PS00211">
    <property type="entry name" value="ABC_TRANSPORTER_1"/>
    <property type="match status" value="1"/>
</dbReference>
<evidence type="ECO:0000256" key="13">
    <source>
        <dbReference type="ARBA" id="ARBA00041199"/>
    </source>
</evidence>
<dbReference type="GO" id="GO:0022857">
    <property type="term" value="F:transmembrane transporter activity"/>
    <property type="evidence" value="ECO:0007669"/>
    <property type="project" value="TreeGrafter"/>
</dbReference>
<proteinExistence type="inferred from homology"/>
<feature type="transmembrane region" description="Helical" evidence="14">
    <location>
        <begin position="520"/>
        <end position="547"/>
    </location>
</feature>
<dbReference type="InterPro" id="IPR027417">
    <property type="entry name" value="P-loop_NTPase"/>
</dbReference>
<evidence type="ECO:0000256" key="14">
    <source>
        <dbReference type="SAM" id="Phobius"/>
    </source>
</evidence>
<comment type="caution">
    <text evidence="16">The sequence shown here is derived from an EMBL/GenBank/DDBJ whole genome shotgun (WGS) entry which is preliminary data.</text>
</comment>
<evidence type="ECO:0000259" key="15">
    <source>
        <dbReference type="PROSITE" id="PS50893"/>
    </source>
</evidence>
<comment type="similarity">
    <text evidence="12">Belongs to the ABC transporter superfamily. Macrolide exporter (TC 3.A.1.122) family.</text>
</comment>
<keyword evidence="3" id="KW-1003">Cell membrane</keyword>
<dbReference type="GO" id="GO:0098796">
    <property type="term" value="C:membrane protein complex"/>
    <property type="evidence" value="ECO:0007669"/>
    <property type="project" value="UniProtKB-ARBA"/>
</dbReference>
<dbReference type="PANTHER" id="PTHR30572">
    <property type="entry name" value="MEMBRANE COMPONENT OF TRANSPORTER-RELATED"/>
    <property type="match status" value="1"/>
</dbReference>
<evidence type="ECO:0000256" key="5">
    <source>
        <dbReference type="ARBA" id="ARBA00022692"/>
    </source>
</evidence>
<dbReference type="OrthoDB" id="9770036at2"/>
<dbReference type="EMBL" id="VITN01000004">
    <property type="protein sequence ID" value="TWB22056.1"/>
    <property type="molecule type" value="Genomic_DNA"/>
</dbReference>
<dbReference type="AlphaFoldDB" id="A0A560FKB8"/>
<keyword evidence="9 14" id="KW-1133">Transmembrane helix</keyword>
<dbReference type="Pfam" id="PF12704">
    <property type="entry name" value="MacB_PCD"/>
    <property type="match status" value="1"/>
</dbReference>
<evidence type="ECO:0000256" key="4">
    <source>
        <dbReference type="ARBA" id="ARBA00022519"/>
    </source>
</evidence>
<evidence type="ECO:0000256" key="11">
    <source>
        <dbReference type="ARBA" id="ARBA00023251"/>
    </source>
</evidence>
<keyword evidence="11" id="KW-0046">Antibiotic resistance</keyword>
<feature type="transmembrane region" description="Helical" evidence="14">
    <location>
        <begin position="272"/>
        <end position="292"/>
    </location>
</feature>
<comment type="subcellular location">
    <subcellularLocation>
        <location evidence="1">Cell inner membrane</location>
        <topology evidence="1">Multi-pass membrane protein</topology>
    </subcellularLocation>
</comment>
<protein>
    <recommendedName>
        <fullName evidence="13">Pyoverdine export ATP-binding/permease protein PvdT</fullName>
    </recommendedName>
</protein>
<evidence type="ECO:0000313" key="16">
    <source>
        <dbReference type="EMBL" id="TWB22056.1"/>
    </source>
</evidence>
<evidence type="ECO:0000256" key="10">
    <source>
        <dbReference type="ARBA" id="ARBA00023136"/>
    </source>
</evidence>
<dbReference type="InterPro" id="IPR050250">
    <property type="entry name" value="Macrolide_Exporter_MacB"/>
</dbReference>
<dbReference type="GO" id="GO:0005524">
    <property type="term" value="F:ATP binding"/>
    <property type="evidence" value="ECO:0007669"/>
    <property type="project" value="UniProtKB-KW"/>
</dbReference>
<dbReference type="Proteomes" id="UP000319859">
    <property type="component" value="Unassembled WGS sequence"/>
</dbReference>
<feature type="domain" description="ABC transporter" evidence="15">
    <location>
        <begin position="6"/>
        <end position="244"/>
    </location>
</feature>